<sequence>MTSKKKNMLRNGILAGLATMFMAFGVGCGEDEPESRCDDGEAYLLIGDNEAQCYTQCSEDTDCTVEGEVCRGSGEARVCREGGEEPNPDPDPNACDAQVVCESYCEAQFGGCIDEQCENAGDIGEGVTLRDAEIESCINGLTLQGPDGQPVEITAGCLAEAEASEAACEQFEADAEQLAADGCGGAAGKAFVCSELALYNSTLGADIYENQCGCEAAPVASECAADEDCNGSVYSGFCVTELQDETPVEGGFCIAQCDAAGLQAGGVRNDVNCGGEMGLCVNTAEAGGICEMGCLAVEDCPRTPADGVSCLPTLSAEIEGEVVFFGTCNIAECDPDAETPTCEEEGDVCHPFGFCTPSCEVTEEDPTGGCEDGSFCGEEGFCEFNWSDSF</sequence>
<dbReference type="Proteomes" id="UP000321046">
    <property type="component" value="Unassembled WGS sequence"/>
</dbReference>
<organism evidence="2 3">
    <name type="scientific">Lujinxingia vulgaris</name>
    <dbReference type="NCBI Taxonomy" id="2600176"/>
    <lineage>
        <taxon>Bacteria</taxon>
        <taxon>Deltaproteobacteria</taxon>
        <taxon>Bradymonadales</taxon>
        <taxon>Lujinxingiaceae</taxon>
        <taxon>Lujinxingia</taxon>
    </lineage>
</organism>
<dbReference type="EMBL" id="VOSL01000127">
    <property type="protein sequence ID" value="TXD32502.1"/>
    <property type="molecule type" value="Genomic_DNA"/>
</dbReference>
<dbReference type="RefSeq" id="WP_146976309.1">
    <property type="nucleotide sequence ID" value="NZ_VOSL01000127.1"/>
</dbReference>
<feature type="chain" id="PRO_5022993040" evidence="1">
    <location>
        <begin position="24"/>
        <end position="390"/>
    </location>
</feature>
<accession>A0A5C6WX28</accession>
<comment type="caution">
    <text evidence="2">The sequence shown here is derived from an EMBL/GenBank/DDBJ whole genome shotgun (WGS) entry which is preliminary data.</text>
</comment>
<keyword evidence="1" id="KW-0732">Signal</keyword>
<name>A0A5C6WX28_9DELT</name>
<gene>
    <name evidence="2" type="ORF">FRC96_17335</name>
</gene>
<reference evidence="2 3" key="1">
    <citation type="submission" date="2019-08" db="EMBL/GenBank/DDBJ databases">
        <title>Bradymonadales sp. TMQ2.</title>
        <authorList>
            <person name="Liang Q."/>
        </authorList>
    </citation>
    <scope>NUCLEOTIDE SEQUENCE [LARGE SCALE GENOMIC DNA]</scope>
    <source>
        <strain evidence="2 3">TMQ2</strain>
    </source>
</reference>
<dbReference type="OrthoDB" id="5505016at2"/>
<evidence type="ECO:0000313" key="2">
    <source>
        <dbReference type="EMBL" id="TXD32502.1"/>
    </source>
</evidence>
<evidence type="ECO:0000256" key="1">
    <source>
        <dbReference type="SAM" id="SignalP"/>
    </source>
</evidence>
<dbReference type="PROSITE" id="PS51257">
    <property type="entry name" value="PROKAR_LIPOPROTEIN"/>
    <property type="match status" value="1"/>
</dbReference>
<evidence type="ECO:0000313" key="3">
    <source>
        <dbReference type="Proteomes" id="UP000321046"/>
    </source>
</evidence>
<dbReference type="AlphaFoldDB" id="A0A5C6WX28"/>
<protein>
    <submittedName>
        <fullName evidence="2">Uncharacterized protein</fullName>
    </submittedName>
</protein>
<proteinExistence type="predicted"/>
<feature type="signal peptide" evidence="1">
    <location>
        <begin position="1"/>
        <end position="23"/>
    </location>
</feature>